<proteinExistence type="predicted"/>
<dbReference type="EMBL" id="CAJNRD030001122">
    <property type="protein sequence ID" value="CAG5100855.1"/>
    <property type="molecule type" value="Genomic_DNA"/>
</dbReference>
<reference evidence="3" key="1">
    <citation type="submission" date="2021-04" db="EMBL/GenBank/DDBJ databases">
        <authorList>
            <person name="Chebbi M.A.C M."/>
        </authorList>
    </citation>
    <scope>NUCLEOTIDE SEQUENCE</scope>
</reference>
<protein>
    <submittedName>
        <fullName evidence="3">Similar to TCTN1: Tectonic-1 (Homo sapiens)</fullName>
    </submittedName>
</protein>
<dbReference type="Proteomes" id="UP000786811">
    <property type="component" value="Unassembled WGS sequence"/>
</dbReference>
<feature type="signal peptide" evidence="1">
    <location>
        <begin position="1"/>
        <end position="26"/>
    </location>
</feature>
<feature type="chain" id="PRO_5035191131" evidence="1">
    <location>
        <begin position="27"/>
        <end position="610"/>
    </location>
</feature>
<keyword evidence="1" id="KW-0732">Signal</keyword>
<evidence type="ECO:0000313" key="4">
    <source>
        <dbReference type="Proteomes" id="UP000786811"/>
    </source>
</evidence>
<organism evidence="3 4">
    <name type="scientific">Cotesia congregata</name>
    <name type="common">Parasitoid wasp</name>
    <name type="synonym">Apanteles congregatus</name>
    <dbReference type="NCBI Taxonomy" id="51543"/>
    <lineage>
        <taxon>Eukaryota</taxon>
        <taxon>Metazoa</taxon>
        <taxon>Ecdysozoa</taxon>
        <taxon>Arthropoda</taxon>
        <taxon>Hexapoda</taxon>
        <taxon>Insecta</taxon>
        <taxon>Pterygota</taxon>
        <taxon>Neoptera</taxon>
        <taxon>Endopterygota</taxon>
        <taxon>Hymenoptera</taxon>
        <taxon>Apocrita</taxon>
        <taxon>Ichneumonoidea</taxon>
        <taxon>Braconidae</taxon>
        <taxon>Microgastrinae</taxon>
        <taxon>Cotesia</taxon>
    </lineage>
</organism>
<keyword evidence="4" id="KW-1185">Reference proteome</keyword>
<sequence length="610" mass="69894">MMSTSSLQSECVFVSILLNLIVYVHCLTTDSYSTLTTCMNETECQSWSENYELISESSTSENINYVTEMINTEKDLNPTDVHTTKKVNVSNIFTSFYPTTTSSHSVNKLSNYSITANINRQSVPIVKRITDPCTCDFQMFRCDVNCCCDNDCTDFHLSVFSHCSDHKRNKYDSRYCYTKEFIRKNNTDFILERIADNLFCISYDNLPPIYSKSSSIKVTNRAEFDEILKIKLQSQFTWSQELYAPSQLNTRNPYQDGDILWTVKSISFYPLAWSMCNTTLQSKSSCENGTCYNIVKRILYTITHNGTMGVQKIQLNILLGNFSTSYHQHFEVKYEWTEFSNDEVIYISGNPGYITGKPIIIGTLMKSTSKNIVTEFIFINKMDYQLTVPLGGSKNNYCSEENRYTVKFNEDLKSKCLISLETNNFTVDTCNEINKKIIAAYFQQTLINITSIEGYKLFISKTSNITNNNVTNWNQILLNKLPARATGQKINDKISCWNLTTSIHIDILYSLLPKPDDDTTYHKIVGVAITLNERNVSLSKCPIVNCTDKIDHEINSFVKFHDVSMPDNYFFAGGPNLDISLPYDFFYPFMSGSNSCQYGERDKLANELNF</sequence>
<dbReference type="PANTHER" id="PTHR14611">
    <property type="entry name" value="TECTONIC FAMILY MEMBER"/>
    <property type="match status" value="1"/>
</dbReference>
<dbReference type="InterPro" id="IPR040354">
    <property type="entry name" value="TCTN1-3"/>
</dbReference>
<evidence type="ECO:0000256" key="1">
    <source>
        <dbReference type="SAM" id="SignalP"/>
    </source>
</evidence>
<name>A0A8J2HH29_COTCN</name>
<gene>
    <name evidence="3" type="ORF">HICCMSTLAB_LOCUS9928</name>
</gene>
<evidence type="ECO:0000313" key="3">
    <source>
        <dbReference type="EMBL" id="CAG5100855.1"/>
    </source>
</evidence>
<dbReference type="GO" id="GO:0060271">
    <property type="term" value="P:cilium assembly"/>
    <property type="evidence" value="ECO:0007669"/>
    <property type="project" value="TreeGrafter"/>
</dbReference>
<dbReference type="Pfam" id="PF25752">
    <property type="entry name" value="DUF1619_N"/>
    <property type="match status" value="1"/>
</dbReference>
<dbReference type="InterPro" id="IPR057724">
    <property type="entry name" value="TCTN1-3_N"/>
</dbReference>
<dbReference type="AlphaFoldDB" id="A0A8J2HH29"/>
<dbReference type="PANTHER" id="PTHR14611:SF2">
    <property type="entry name" value="TECTONIC"/>
    <property type="match status" value="1"/>
</dbReference>
<dbReference type="OrthoDB" id="184109at2759"/>
<evidence type="ECO:0000259" key="2">
    <source>
        <dbReference type="Pfam" id="PF25752"/>
    </source>
</evidence>
<dbReference type="GO" id="GO:0035869">
    <property type="term" value="C:ciliary transition zone"/>
    <property type="evidence" value="ECO:0007669"/>
    <property type="project" value="TreeGrafter"/>
</dbReference>
<comment type="caution">
    <text evidence="3">The sequence shown here is derived from an EMBL/GenBank/DDBJ whole genome shotgun (WGS) entry which is preliminary data.</text>
</comment>
<accession>A0A8J2HH29</accession>
<feature type="domain" description="Tectonic-1-3 N-terminal" evidence="2">
    <location>
        <begin position="126"/>
        <end position="209"/>
    </location>
</feature>